<gene>
    <name evidence="8" type="ORF">pdam_00004994</name>
</gene>
<evidence type="ECO:0000259" key="6">
    <source>
        <dbReference type="PROSITE" id="PS50089"/>
    </source>
</evidence>
<dbReference type="SUPFAM" id="SSF57850">
    <property type="entry name" value="RING/U-box"/>
    <property type="match status" value="1"/>
</dbReference>
<dbReference type="InterPro" id="IPR001876">
    <property type="entry name" value="Znf_RanBP2"/>
</dbReference>
<proteinExistence type="predicted"/>
<evidence type="ECO:0000256" key="3">
    <source>
        <dbReference type="ARBA" id="ARBA00022833"/>
    </source>
</evidence>
<protein>
    <submittedName>
        <fullName evidence="8">Uncharacterized protein</fullName>
    </submittedName>
</protein>
<keyword evidence="3" id="KW-0862">Zinc</keyword>
<dbReference type="PANTHER" id="PTHR46858:SF5">
    <property type="entry name" value="E3 UBIQUITIN-PROTEIN LIGASE APD1-RELATED"/>
    <property type="match status" value="1"/>
</dbReference>
<evidence type="ECO:0000313" key="8">
    <source>
        <dbReference type="EMBL" id="RMX57735.1"/>
    </source>
</evidence>
<dbReference type="Gene3D" id="2.30.30.380">
    <property type="entry name" value="Zn-finger domain of Sec23/24"/>
    <property type="match status" value="1"/>
</dbReference>
<feature type="compositionally biased region" description="Acidic residues" evidence="5">
    <location>
        <begin position="138"/>
        <end position="191"/>
    </location>
</feature>
<feature type="domain" description="RanBP2-type" evidence="7">
    <location>
        <begin position="194"/>
        <end position="223"/>
    </location>
</feature>
<feature type="compositionally biased region" description="Polar residues" evidence="5">
    <location>
        <begin position="301"/>
        <end position="314"/>
    </location>
</feature>
<organism evidence="8 9">
    <name type="scientific">Pocillopora damicornis</name>
    <name type="common">Cauliflower coral</name>
    <name type="synonym">Millepora damicornis</name>
    <dbReference type="NCBI Taxonomy" id="46731"/>
    <lineage>
        <taxon>Eukaryota</taxon>
        <taxon>Metazoa</taxon>
        <taxon>Cnidaria</taxon>
        <taxon>Anthozoa</taxon>
        <taxon>Hexacorallia</taxon>
        <taxon>Scleractinia</taxon>
        <taxon>Astrocoeniina</taxon>
        <taxon>Pocilloporidae</taxon>
        <taxon>Pocillopora</taxon>
    </lineage>
</organism>
<dbReference type="InterPro" id="IPR036443">
    <property type="entry name" value="Znf_RanBP2_sf"/>
</dbReference>
<evidence type="ECO:0000313" key="9">
    <source>
        <dbReference type="Proteomes" id="UP000275408"/>
    </source>
</evidence>
<dbReference type="GO" id="GO:0016567">
    <property type="term" value="P:protein ubiquitination"/>
    <property type="evidence" value="ECO:0007669"/>
    <property type="project" value="TreeGrafter"/>
</dbReference>
<name>A0A3M6UVS1_POCDA</name>
<dbReference type="GO" id="GO:0043066">
    <property type="term" value="P:negative regulation of apoptotic process"/>
    <property type="evidence" value="ECO:0007669"/>
    <property type="project" value="TreeGrafter"/>
</dbReference>
<evidence type="ECO:0000259" key="7">
    <source>
        <dbReference type="PROSITE" id="PS50199"/>
    </source>
</evidence>
<dbReference type="SUPFAM" id="SSF90209">
    <property type="entry name" value="Ran binding protein zinc finger-like"/>
    <property type="match status" value="1"/>
</dbReference>
<dbReference type="Proteomes" id="UP000275408">
    <property type="component" value="Unassembled WGS sequence"/>
</dbReference>
<dbReference type="AlphaFoldDB" id="A0A3M6UVS1"/>
<keyword evidence="2 4" id="KW-0863">Zinc-finger</keyword>
<dbReference type="GO" id="GO:0008270">
    <property type="term" value="F:zinc ion binding"/>
    <property type="evidence" value="ECO:0007669"/>
    <property type="project" value="UniProtKB-KW"/>
</dbReference>
<dbReference type="InterPro" id="IPR001841">
    <property type="entry name" value="Znf_RING"/>
</dbReference>
<keyword evidence="1" id="KW-0479">Metal-binding</keyword>
<keyword evidence="9" id="KW-1185">Reference proteome</keyword>
<evidence type="ECO:0000256" key="2">
    <source>
        <dbReference type="ARBA" id="ARBA00022771"/>
    </source>
</evidence>
<dbReference type="EMBL" id="RCHS01000623">
    <property type="protein sequence ID" value="RMX57735.1"/>
    <property type="molecule type" value="Genomic_DNA"/>
</dbReference>
<dbReference type="STRING" id="46731.A0A3M6UVS1"/>
<evidence type="ECO:0000256" key="4">
    <source>
        <dbReference type="PROSITE-ProRule" id="PRU00322"/>
    </source>
</evidence>
<reference evidence="8 9" key="1">
    <citation type="journal article" date="2018" name="Sci. Rep.">
        <title>Comparative analysis of the Pocillopora damicornis genome highlights role of immune system in coral evolution.</title>
        <authorList>
            <person name="Cunning R."/>
            <person name="Bay R.A."/>
            <person name="Gillette P."/>
            <person name="Baker A.C."/>
            <person name="Traylor-Knowles N."/>
        </authorList>
    </citation>
    <scope>NUCLEOTIDE SEQUENCE [LARGE SCALE GENOMIC DNA]</scope>
    <source>
        <strain evidence="8">RSMAS</strain>
        <tissue evidence="8">Whole animal</tissue>
    </source>
</reference>
<dbReference type="GO" id="GO:0061630">
    <property type="term" value="F:ubiquitin protein ligase activity"/>
    <property type="evidence" value="ECO:0007669"/>
    <property type="project" value="TreeGrafter"/>
</dbReference>
<dbReference type="PROSITE" id="PS50199">
    <property type="entry name" value="ZF_RANBP2_2"/>
    <property type="match status" value="1"/>
</dbReference>
<feature type="region of interest" description="Disordered" evidence="5">
    <location>
        <begin position="137"/>
        <end position="191"/>
    </location>
</feature>
<dbReference type="OrthoDB" id="24526at2759"/>
<accession>A0A3M6UVS1</accession>
<comment type="caution">
    <text evidence="8">The sequence shown here is derived from an EMBL/GenBank/DDBJ whole genome shotgun (WGS) entry which is preliminary data.</text>
</comment>
<feature type="region of interest" description="Disordered" evidence="5">
    <location>
        <begin position="292"/>
        <end position="314"/>
    </location>
</feature>
<evidence type="ECO:0000256" key="5">
    <source>
        <dbReference type="SAM" id="MobiDB-lite"/>
    </source>
</evidence>
<feature type="domain" description="RING-type" evidence="6">
    <location>
        <begin position="335"/>
        <end position="376"/>
    </location>
</feature>
<dbReference type="PANTHER" id="PTHR46858">
    <property type="entry name" value="OS05G0521000 PROTEIN"/>
    <property type="match status" value="1"/>
</dbReference>
<dbReference type="PROSITE" id="PS50089">
    <property type="entry name" value="ZF_RING_2"/>
    <property type="match status" value="1"/>
</dbReference>
<dbReference type="PROSITE" id="PS01358">
    <property type="entry name" value="ZF_RANBP2_1"/>
    <property type="match status" value="1"/>
</dbReference>
<dbReference type="Pfam" id="PF13920">
    <property type="entry name" value="zf-C3HC4_3"/>
    <property type="match status" value="1"/>
</dbReference>
<dbReference type="CDD" id="cd16646">
    <property type="entry name" value="mRING-HC-C2H2C4_MDM2-like"/>
    <property type="match status" value="1"/>
</dbReference>
<dbReference type="InterPro" id="IPR013083">
    <property type="entry name" value="Znf_RING/FYVE/PHD"/>
</dbReference>
<evidence type="ECO:0000256" key="1">
    <source>
        <dbReference type="ARBA" id="ARBA00022723"/>
    </source>
</evidence>
<dbReference type="Gene3D" id="3.30.40.10">
    <property type="entry name" value="Zinc/RING finger domain, C3HC4 (zinc finger)"/>
    <property type="match status" value="1"/>
</dbReference>
<dbReference type="GO" id="GO:0010468">
    <property type="term" value="P:regulation of gene expression"/>
    <property type="evidence" value="ECO:0007669"/>
    <property type="project" value="TreeGrafter"/>
</dbReference>
<sequence length="387" mass="42481">MDGALVEQKACKKIRALLGLALACSLGYQGGVKIEIRIGPQCDSSDNEQGGFGKKKSVEGRKRKRGSWTDVLGVKGSYSPPERIPWCIGFKATRASESESEVSESSSTVYFVKGYESAVTAIVTDSEDDLFFLNGDVETVEYEPPDSDTEEPEEEEEDDDESDTENITSSEEDPGAEGGDEYEGDRESDSEFDEDDFWACSHCDLKNHPFSPRCARCWIERHAWLPTLKRLTSEPNIDLTGSTDKSCSHSLQKSSSLAVTPTIDHPSSTVALSTVVPLPNLASYIEGSSSSVKENTERLSHASNHTTSKAENPSKTLLQNFNNENSASGFTPDLCIICLTQPRNASIVHGRTGHLVCCIGCAERLKEEKKKCPVCRKKIKLVVKNFF</sequence>